<evidence type="ECO:0000313" key="4">
    <source>
        <dbReference type="EMBL" id="CAD8125007.1"/>
    </source>
</evidence>
<feature type="transmembrane region" description="Helical" evidence="1">
    <location>
        <begin position="2782"/>
        <end position="2800"/>
    </location>
</feature>
<proteinExistence type="predicted"/>
<protein>
    <recommendedName>
        <fullName evidence="3">EGF-like domain-containing protein</fullName>
    </recommendedName>
</protein>
<evidence type="ECO:0000313" key="5">
    <source>
        <dbReference type="Proteomes" id="UP000692954"/>
    </source>
</evidence>
<evidence type="ECO:0000259" key="3">
    <source>
        <dbReference type="SMART" id="SM00181"/>
    </source>
</evidence>
<name>A0A8S1RB97_9CILI</name>
<feature type="signal peptide" evidence="2">
    <location>
        <begin position="1"/>
        <end position="16"/>
    </location>
</feature>
<evidence type="ECO:0000256" key="1">
    <source>
        <dbReference type="SAM" id="Phobius"/>
    </source>
</evidence>
<dbReference type="InterPro" id="IPR006212">
    <property type="entry name" value="Furin_repeat"/>
</dbReference>
<dbReference type="InterPro" id="IPR000742">
    <property type="entry name" value="EGF"/>
</dbReference>
<dbReference type="EMBL" id="CAJJDN010000155">
    <property type="protein sequence ID" value="CAD8125007.1"/>
    <property type="molecule type" value="Genomic_DNA"/>
</dbReference>
<feature type="domain" description="EGF-like" evidence="3">
    <location>
        <begin position="896"/>
        <end position="933"/>
    </location>
</feature>
<comment type="caution">
    <text evidence="4">The sequence shown here is derived from an EMBL/GenBank/DDBJ whole genome shotgun (WGS) entry which is preliminary data.</text>
</comment>
<keyword evidence="2" id="KW-0732">Signal</keyword>
<feature type="domain" description="EGF-like" evidence="3">
    <location>
        <begin position="624"/>
        <end position="665"/>
    </location>
</feature>
<evidence type="ECO:0000256" key="2">
    <source>
        <dbReference type="SAM" id="SignalP"/>
    </source>
</evidence>
<gene>
    <name evidence="4" type="ORF">PSON_ATCC_30995.1.T1550085</name>
</gene>
<feature type="domain" description="EGF-like" evidence="3">
    <location>
        <begin position="443"/>
        <end position="486"/>
    </location>
</feature>
<dbReference type="Proteomes" id="UP000692954">
    <property type="component" value="Unassembled WGS sequence"/>
</dbReference>
<feature type="transmembrane region" description="Helical" evidence="1">
    <location>
        <begin position="2588"/>
        <end position="2612"/>
    </location>
</feature>
<keyword evidence="1" id="KW-1133">Transmembrane helix</keyword>
<dbReference type="SMART" id="SM00181">
    <property type="entry name" value="EGF"/>
    <property type="match status" value="5"/>
</dbReference>
<keyword evidence="5" id="KW-1185">Reference proteome</keyword>
<reference evidence="4" key="1">
    <citation type="submission" date="2021-01" db="EMBL/GenBank/DDBJ databases">
        <authorList>
            <consortium name="Genoscope - CEA"/>
            <person name="William W."/>
        </authorList>
    </citation>
    <scope>NUCLEOTIDE SEQUENCE</scope>
</reference>
<feature type="transmembrane region" description="Helical" evidence="1">
    <location>
        <begin position="2671"/>
        <end position="2693"/>
    </location>
</feature>
<feature type="transmembrane region" description="Helical" evidence="1">
    <location>
        <begin position="2735"/>
        <end position="2762"/>
    </location>
</feature>
<feature type="chain" id="PRO_5035887106" description="EGF-like domain-containing protein" evidence="2">
    <location>
        <begin position="17"/>
        <end position="2963"/>
    </location>
</feature>
<dbReference type="CDD" id="cd00064">
    <property type="entry name" value="FU"/>
    <property type="match status" value="1"/>
</dbReference>
<dbReference type="OrthoDB" id="296301at2759"/>
<sequence length="2963" mass="340594">MIVFMIIAFIICFTEAAPCFNFDTVSSPVNRLLNDMIIKDYTGKNIIGYGMWHRWMPMLNTTELKKTSVPNLQFIYEFDTLRTTIYTKIYLINQVDSQEFYVVLEQFGDYAFKNQFSLDKVMIEGKWAYLYFCEKIDTGDFRFYYKLLVDSNYDQTYVVSGIEKDKKNRRKSGFSAGYQDIIPDSAASYIYFGYKSEILFKDEYYESMADFNTALSVACTFPDMCSDGKQIDFMVDSIHNFNKLGAKLQNLFYAEGNYAVSSWIKLDQVNLVNKTSKYTAIRMALFDFYADDYLQGDRQMWLSYQQDYQYPENTNISVHTFSFTYSQLSFYKTKEDDKWSVQGLEYEDQITQWHYFSFQHGTYIEAQTGYGNTKIYFKFKDFEILEYFVEKKNHFTTQKLVLIAGRDKYSEALLQGQMAFLKLEYCFGNTFTMVKDCNILCKECVGPESNQCTSCQDSQFRILINSQCQCDRNYVENIDITLVTCQSFIERLGSNIFSEAVSNNQCSLGQFLVNEDNNQYCLNCPSIISNSQIQCGDCYVNNQIWYQNPVCTFDYQAYNQIPNNAFKLIERMESAYQLFTISKEQILELCNECLKIVTEISQIDQSKLITQFHLGVRSYIQCKSCSKADNNQCINQNENCNICDSQYVCKNCQDGFVLVNHQFCKQCPDICPQCTFNGDIPQCISCPIGFYLSEGNCIQCGWSCQICDQQRCFKCVDYKQYYLSLDGKNCYENKINHCQIAYEESISNSSAISLLKDYPIIQKKEDVVVKCALCDTQTINKQTSCVIDLNLPSNSRYIEFNSQNILLSEIKIPQGSYELTNSTNTTAECDVDRNCKTCQLEDRFYQDSWKIDIKSFYNILYGGDFVDIVLKTGDGDIKCSTCLKGFEYYQGKCIKSCDSNCKVCEIINEQATCVQCTDNTNGQKLSLSNGECIECPYNCALCKKRDKQSLQAVNPYFDPSNIDFITFSHICIKSYTIPTVNLNYDFGLNNFIECSNSSPCKQKALIDFKLYCNKKISTILNGYDQDLTQFKLPIYESDTHTLVFNQKVVKEMTIKMRLYNDDPNLQCQMPDNFQIVSQLRKNVFTLQNINLEFYGTTNVIFNQDFIITGFNQILMKDFTLSSSMKNQNLYFYDSVQFDLILNSITMNVVDISFSIVIENATSVNVDQFIIQDSSIINSNGIIQCFGNLNKDDVTLQFKNIQIKNSKFTNSKIFLFKLSENYNNQKILFQSITFTTNKFLTGSYAFRTDFPLNIRKAIVDINQFTQSQDEVIESTFASFEGVKKVNINQMILDHSKLSSKSRWLILPLFQITNLEVKNNILSTDDIILISNKASVQYSDANDGNAINMQQIKFEFNQYLGNKAFMEIYQTTFIGLAITINDLVINQNELYSLNKLQQKYIASENSTIYFDSYELILTNTKIVRGKTFPEMAILNSNKVKIENLDVTRNSEVLRLLNNRLSCVSANAIPQIYTTILYMYNIKEIDMNYISLQKIKSINQPLISIKSSDRLKIRQSESIRIRNSMFSENLLILSKISELQAIISIISEQNQNVLIEDSKFLYNFQHSYISDLSFVSSSTLLFSSPNSSIILNRNNFEKNIATNGQNSNLVLKCNSITISTCSFLYSNQLQFNVIQENIVWGLESFAIPKQEEFYQAFPIKTFGGSGYLSANSTIIRDVNIIGSISLLGGALYIQPQSDGVVQFQDILFKECKASLEQVSNAQGGSIFIDAASSQIKMSIINCTFLNSYSRREGGVIYVIPSSSENRMFLKDVLIKDSYSIYYSFIKTFGSNQLNLEAQNLTLQNSFYGFQQYLGQLYQLSQSEISDYHLNFIFSIKGKVTLQNCTFTDYMNGLMELSNGELTLKNVIVNDYITGSQSLISLTAVSVIIFQNVYFLNISVFSYIQNNVPECEVSYVALPLTCDYSQNAPTFIGIDMNQTIIDYYSNQNLKNVQLAQANPQSLISIINIDQDYFITFQDTKFQSIICQKCTQGLIQFEFTDFFNLGNNIVTLQNFQLYSSLCGQLSCIVFKQQYNQNSLRLLVDDTAKNSLIYTVTVRQGIFINNVGTKGGVFYVNDINVLLDNCKFQSNSAIESGGAIYFISKQATMNIYDSDISGNQAKIGGAFFLQNYTLNSPSILNLQLRNNTALLFGQNYAEYPNQLTLSVNSGQNYLEKERLFSNQTTIIDVITIKPYNISNKMKNYITLPSGQAINSYKYFDEESQQYLSSNLTFRIIALNKQNNKIENLEGSKCLIYSRKININNLTEIDPKNMENLSSTQNSPYTSLQEINFNSTSQDYNLDEMIIYFDPKSNSQAVLQIELLCNSIRIPIFDFEPPYLLKYQIENYRLRVNVQSFDCQVGEQKRDEDGTCLVCDSQQDQYSVQAGETCQVKDIVSTEAVTSASIKLRPGYWRPYTYSTKIEYCLNMQINCEGGWTPGDASCYLGHIGALCEQCDIYEIMGKGKWSVSAQYKCGSCNDVGDNTLKVVLISLWTLISIMLSVKSTMETVQNMVLGKKLSKFFVEQPKTGYAGILIKVLTNYLQIIGVVSTFQLSLPSALTNAFKTVGSPVESMSYSLDCFLIKISDINVMYFRMIWALIMPMMYIITFFLLYGIAVILHKATASKSAISTTFIYLFTFLQPTLLGGFISLLSFRQISNIYWVQGNVAYRYDTAQHLKWILSFVFPSAFTLALIIPTYMFLSMYKIKDKLNDEQSRKNWGYLYNEYQPKAYFWEIVKIFQKSFIILFLTFYEDLIIIKAALIFIIVFIYSMLTKKYKPYKLPYLNYLDDMSTLVCGTSIVLGMTLYSANQSDNQEIIWPFYIFLIVINGVFITAVVWEILWAQLEGQEEALDKIRNKINAKFPDLQNKNWLMRKLLINRAQQRDRIKRRFKMIREYLMGIVKDQNRKRDHLYQMHPLEMTAKEKDDNESLSPDINPTILSVPRFYNKIYPEVFVDRYGFDNQSQADLSRVE</sequence>
<organism evidence="4 5">
    <name type="scientific">Paramecium sonneborni</name>
    <dbReference type="NCBI Taxonomy" id="65129"/>
    <lineage>
        <taxon>Eukaryota</taxon>
        <taxon>Sar</taxon>
        <taxon>Alveolata</taxon>
        <taxon>Ciliophora</taxon>
        <taxon>Intramacronucleata</taxon>
        <taxon>Oligohymenophorea</taxon>
        <taxon>Peniculida</taxon>
        <taxon>Parameciidae</taxon>
        <taxon>Paramecium</taxon>
    </lineage>
</organism>
<feature type="transmembrane region" description="Helical" evidence="1">
    <location>
        <begin position="2812"/>
        <end position="2833"/>
    </location>
</feature>
<feature type="domain" description="EGF-like" evidence="3">
    <location>
        <begin position="828"/>
        <end position="894"/>
    </location>
</feature>
<dbReference type="PANTHER" id="PTHR11319:SF35">
    <property type="entry name" value="OUTER MEMBRANE PROTEIN PMPC-RELATED"/>
    <property type="match status" value="1"/>
</dbReference>
<feature type="domain" description="EGF-like" evidence="3">
    <location>
        <begin position="666"/>
        <end position="698"/>
    </location>
</feature>
<keyword evidence="1" id="KW-0472">Membrane</keyword>
<dbReference type="PANTHER" id="PTHR11319">
    <property type="entry name" value="G PROTEIN-COUPLED RECEPTOR-RELATED"/>
    <property type="match status" value="1"/>
</dbReference>
<keyword evidence="1" id="KW-0812">Transmembrane</keyword>
<accession>A0A8S1RB97</accession>
<feature type="transmembrane region" description="Helical" evidence="1">
    <location>
        <begin position="2624"/>
        <end position="2646"/>
    </location>
</feature>